<dbReference type="PANTHER" id="PTHR31355:SF8">
    <property type="entry name" value="TORTIFOLIA1-LIKE PROTEIN 3"/>
    <property type="match status" value="1"/>
</dbReference>
<name>A0A6V7PAP2_ANACO</name>
<dbReference type="EMBL" id="LR862147">
    <property type="protein sequence ID" value="CAD1827917.1"/>
    <property type="molecule type" value="Genomic_DNA"/>
</dbReference>
<evidence type="ECO:0000256" key="1">
    <source>
        <dbReference type="SAM" id="MobiDB-lite"/>
    </source>
</evidence>
<dbReference type="InterPro" id="IPR057600">
    <property type="entry name" value="TORTIFOLIA1/SINE1-2_N"/>
</dbReference>
<feature type="domain" description="TORTIFOLIA1/SINE1-2 N-terminal" evidence="2">
    <location>
        <begin position="10"/>
        <end position="165"/>
    </location>
</feature>
<sequence>MGTSKSEGTKQRVNRCLSKMSDRDTEAMAASELESMTRALAPDALPAFVAAVSDARPTDRAPLRRHSLRVLALLPASHPAEAVAPLLPRMLSAALRRLRDPDSSVRAACVDAVRSVAVAAAAAGAAPQVVLRPLTDALLHEQDQCAQLAAALCLAAAVDASDPGDPDLARHLRGSSPPREAPPEQRLQGQARAALPPRQRRRGRRRSPASSCPASSTPSPARIGRRGRPRRRPSRSSPSPI</sequence>
<protein>
    <recommendedName>
        <fullName evidence="2">TORTIFOLIA1/SINE1-2 N-terminal domain-containing protein</fullName>
    </recommendedName>
</protein>
<accession>A0A6V7PAP2</accession>
<dbReference type="GO" id="GO:0008017">
    <property type="term" value="F:microtubule binding"/>
    <property type="evidence" value="ECO:0007669"/>
    <property type="project" value="InterPro"/>
</dbReference>
<dbReference type="FunFam" id="1.25.10.10:FF:000549">
    <property type="entry name" value="ARM repeat superfamily protein"/>
    <property type="match status" value="1"/>
</dbReference>
<dbReference type="AlphaFoldDB" id="A0A6V7PAP2"/>
<feature type="compositionally biased region" description="Basic residues" evidence="1">
    <location>
        <begin position="223"/>
        <end position="234"/>
    </location>
</feature>
<dbReference type="GO" id="GO:0005874">
    <property type="term" value="C:microtubule"/>
    <property type="evidence" value="ECO:0007669"/>
    <property type="project" value="InterPro"/>
</dbReference>
<dbReference type="PANTHER" id="PTHR31355">
    <property type="entry name" value="MICROTUBULE-ASSOCIATED PROTEIN TORTIFOLIA1"/>
    <property type="match status" value="1"/>
</dbReference>
<evidence type="ECO:0000259" key="2">
    <source>
        <dbReference type="Pfam" id="PF24714"/>
    </source>
</evidence>
<gene>
    <name evidence="3" type="ORF">CB5_LOCUS11128</name>
</gene>
<feature type="compositionally biased region" description="Basic residues" evidence="1">
    <location>
        <begin position="198"/>
        <end position="207"/>
    </location>
</feature>
<dbReference type="InterPro" id="IPR033337">
    <property type="entry name" value="TORTIFOLIA1/SINE1-2"/>
</dbReference>
<organism evidence="3">
    <name type="scientific">Ananas comosus var. bracteatus</name>
    <name type="common">red pineapple</name>
    <dbReference type="NCBI Taxonomy" id="296719"/>
    <lineage>
        <taxon>Eukaryota</taxon>
        <taxon>Viridiplantae</taxon>
        <taxon>Streptophyta</taxon>
        <taxon>Embryophyta</taxon>
        <taxon>Tracheophyta</taxon>
        <taxon>Spermatophyta</taxon>
        <taxon>Magnoliopsida</taxon>
        <taxon>Liliopsida</taxon>
        <taxon>Poales</taxon>
        <taxon>Bromeliaceae</taxon>
        <taxon>Bromelioideae</taxon>
        <taxon>Ananas</taxon>
    </lineage>
</organism>
<dbReference type="InterPro" id="IPR016024">
    <property type="entry name" value="ARM-type_fold"/>
</dbReference>
<evidence type="ECO:0000313" key="3">
    <source>
        <dbReference type="EMBL" id="CAD1827917.1"/>
    </source>
</evidence>
<dbReference type="Gene3D" id="1.25.10.10">
    <property type="entry name" value="Leucine-rich Repeat Variant"/>
    <property type="match status" value="1"/>
</dbReference>
<dbReference type="InterPro" id="IPR011989">
    <property type="entry name" value="ARM-like"/>
</dbReference>
<feature type="compositionally biased region" description="Low complexity" evidence="1">
    <location>
        <begin position="208"/>
        <end position="222"/>
    </location>
</feature>
<dbReference type="SUPFAM" id="SSF48371">
    <property type="entry name" value="ARM repeat"/>
    <property type="match status" value="1"/>
</dbReference>
<reference evidence="3" key="1">
    <citation type="submission" date="2020-07" db="EMBL/GenBank/DDBJ databases">
        <authorList>
            <person name="Lin J."/>
        </authorList>
    </citation>
    <scope>NUCLEOTIDE SEQUENCE</scope>
</reference>
<dbReference type="Pfam" id="PF24714">
    <property type="entry name" value="TOR1L1_N"/>
    <property type="match status" value="1"/>
</dbReference>
<feature type="region of interest" description="Disordered" evidence="1">
    <location>
        <begin position="164"/>
        <end position="241"/>
    </location>
</feature>
<proteinExistence type="predicted"/>